<evidence type="ECO:0000313" key="2">
    <source>
        <dbReference type="Proteomes" id="UP000244225"/>
    </source>
</evidence>
<comment type="caution">
    <text evidence="1">The sequence shown here is derived from an EMBL/GenBank/DDBJ whole genome shotgun (WGS) entry which is preliminary data.</text>
</comment>
<reference evidence="1 2" key="1">
    <citation type="submission" date="2018-04" db="EMBL/GenBank/DDBJ databases">
        <title>Genomic Encyclopedia of Archaeal and Bacterial Type Strains, Phase II (KMG-II): from individual species to whole genera.</title>
        <authorList>
            <person name="Goeker M."/>
        </authorList>
    </citation>
    <scope>NUCLEOTIDE SEQUENCE [LARGE SCALE GENOMIC DNA]</scope>
    <source>
        <strain evidence="1 2">DSM 100162</strain>
    </source>
</reference>
<dbReference type="OrthoDB" id="853830at2"/>
<dbReference type="Proteomes" id="UP000244225">
    <property type="component" value="Unassembled WGS sequence"/>
</dbReference>
<accession>A0A2T5YDY2</accession>
<proteinExistence type="predicted"/>
<name>A0A2T5YDY2_9BACT</name>
<protein>
    <submittedName>
        <fullName evidence="1">Uncharacterized protein</fullName>
    </submittedName>
</protein>
<gene>
    <name evidence="1" type="ORF">C8N40_110147</name>
</gene>
<dbReference type="RefSeq" id="WP_108213236.1">
    <property type="nucleotide sequence ID" value="NZ_QBKI01000010.1"/>
</dbReference>
<evidence type="ECO:0000313" key="1">
    <source>
        <dbReference type="EMBL" id="PTX14718.1"/>
    </source>
</evidence>
<dbReference type="EMBL" id="QBKI01000010">
    <property type="protein sequence ID" value="PTX14718.1"/>
    <property type="molecule type" value="Genomic_DNA"/>
</dbReference>
<sequence>MIEDIIKEYKVEIIREPGPNPLTGEIYPFAYEELNIEATSERNAYVTACALFKMKARGQLLRFFINGEEFFDENY</sequence>
<organism evidence="1 2">
    <name type="scientific">Pontibacter mucosus</name>
    <dbReference type="NCBI Taxonomy" id="1649266"/>
    <lineage>
        <taxon>Bacteria</taxon>
        <taxon>Pseudomonadati</taxon>
        <taxon>Bacteroidota</taxon>
        <taxon>Cytophagia</taxon>
        <taxon>Cytophagales</taxon>
        <taxon>Hymenobacteraceae</taxon>
        <taxon>Pontibacter</taxon>
    </lineage>
</organism>
<keyword evidence="2" id="KW-1185">Reference proteome</keyword>
<dbReference type="AlphaFoldDB" id="A0A2T5YDY2"/>